<dbReference type="SMART" id="SM00448">
    <property type="entry name" value="REC"/>
    <property type="match status" value="1"/>
</dbReference>
<dbReference type="InterPro" id="IPR002078">
    <property type="entry name" value="Sigma_54_int"/>
</dbReference>
<dbReference type="Gene3D" id="1.10.8.60">
    <property type="match status" value="1"/>
</dbReference>
<dbReference type="InterPro" id="IPR003593">
    <property type="entry name" value="AAA+_ATPase"/>
</dbReference>
<organism evidence="9 10">
    <name type="scientific">Chondromyces apiculatus DSM 436</name>
    <dbReference type="NCBI Taxonomy" id="1192034"/>
    <lineage>
        <taxon>Bacteria</taxon>
        <taxon>Pseudomonadati</taxon>
        <taxon>Myxococcota</taxon>
        <taxon>Polyangia</taxon>
        <taxon>Polyangiales</taxon>
        <taxon>Polyangiaceae</taxon>
        <taxon>Chondromyces</taxon>
    </lineage>
</organism>
<dbReference type="GO" id="GO:0016829">
    <property type="term" value="F:lyase activity"/>
    <property type="evidence" value="ECO:0007669"/>
    <property type="project" value="UniProtKB-KW"/>
</dbReference>
<dbReference type="PROSITE" id="PS50110">
    <property type="entry name" value="RESPONSE_REGULATORY"/>
    <property type="match status" value="1"/>
</dbReference>
<dbReference type="Proteomes" id="UP000019678">
    <property type="component" value="Unassembled WGS sequence"/>
</dbReference>
<dbReference type="GO" id="GO:0000160">
    <property type="term" value="P:phosphorelay signal transduction system"/>
    <property type="evidence" value="ECO:0007669"/>
    <property type="project" value="InterPro"/>
</dbReference>
<dbReference type="PROSITE" id="PS00688">
    <property type="entry name" value="SIGMA54_INTERACT_3"/>
    <property type="match status" value="1"/>
</dbReference>
<dbReference type="PROSITE" id="PS50045">
    <property type="entry name" value="SIGMA54_INTERACT_4"/>
    <property type="match status" value="1"/>
</dbReference>
<dbReference type="Gene3D" id="3.40.50.2300">
    <property type="match status" value="1"/>
</dbReference>
<dbReference type="Pfam" id="PF00158">
    <property type="entry name" value="Sigma54_activat"/>
    <property type="match status" value="1"/>
</dbReference>
<dbReference type="SUPFAM" id="SSF46689">
    <property type="entry name" value="Homeodomain-like"/>
    <property type="match status" value="1"/>
</dbReference>
<keyword evidence="1" id="KW-0547">Nucleotide-binding</keyword>
<dbReference type="EMBL" id="ASRX01000061">
    <property type="protein sequence ID" value="EYF02366.1"/>
    <property type="molecule type" value="Genomic_DNA"/>
</dbReference>
<reference evidence="9 10" key="1">
    <citation type="submission" date="2013-05" db="EMBL/GenBank/DDBJ databases">
        <title>Genome assembly of Chondromyces apiculatus DSM 436.</title>
        <authorList>
            <person name="Sharma G."/>
            <person name="Khatri I."/>
            <person name="Kaur C."/>
            <person name="Mayilraj S."/>
            <person name="Subramanian S."/>
        </authorList>
    </citation>
    <scope>NUCLEOTIDE SEQUENCE [LARGE SCALE GENOMIC DNA]</scope>
    <source>
        <strain evidence="9 10">DSM 436</strain>
    </source>
</reference>
<dbReference type="FunFam" id="3.40.50.300:FF:000006">
    <property type="entry name" value="DNA-binding transcriptional regulator NtrC"/>
    <property type="match status" value="1"/>
</dbReference>
<dbReference type="Pfam" id="PF00072">
    <property type="entry name" value="Response_reg"/>
    <property type="match status" value="1"/>
</dbReference>
<evidence type="ECO:0000256" key="2">
    <source>
        <dbReference type="ARBA" id="ARBA00022840"/>
    </source>
</evidence>
<keyword evidence="10" id="KW-1185">Reference proteome</keyword>
<dbReference type="PANTHER" id="PTHR32071:SF57">
    <property type="entry name" value="C4-DICARBOXYLATE TRANSPORT TRANSCRIPTIONAL REGULATORY PROTEIN DCTD"/>
    <property type="match status" value="1"/>
</dbReference>
<dbReference type="Pfam" id="PF25601">
    <property type="entry name" value="AAA_lid_14"/>
    <property type="match status" value="1"/>
</dbReference>
<keyword evidence="3" id="KW-0805">Transcription regulation</keyword>
<dbReference type="STRING" id="1192034.CAP_7137"/>
<dbReference type="PROSITE" id="PS00676">
    <property type="entry name" value="SIGMA54_INTERACT_2"/>
    <property type="match status" value="1"/>
</dbReference>
<dbReference type="PRINTS" id="PR01590">
    <property type="entry name" value="HTHFIS"/>
</dbReference>
<keyword evidence="9" id="KW-0456">Lyase</keyword>
<name>A0A017T1C1_9BACT</name>
<dbReference type="CDD" id="cd00009">
    <property type="entry name" value="AAA"/>
    <property type="match status" value="1"/>
</dbReference>
<evidence type="ECO:0000256" key="5">
    <source>
        <dbReference type="ARBA" id="ARBA00023163"/>
    </source>
</evidence>
<proteinExistence type="predicted"/>
<dbReference type="InterPro" id="IPR011006">
    <property type="entry name" value="CheY-like_superfamily"/>
</dbReference>
<keyword evidence="4" id="KW-0238">DNA-binding</keyword>
<keyword evidence="2" id="KW-0067">ATP-binding</keyword>
<protein>
    <submittedName>
        <fullName evidence="9">Formate hydrogenlyase transcriptional activator</fullName>
    </submittedName>
</protein>
<feature type="domain" description="Sigma-54 factor interaction" evidence="7">
    <location>
        <begin position="144"/>
        <end position="373"/>
    </location>
</feature>
<dbReference type="Gene3D" id="3.40.50.300">
    <property type="entry name" value="P-loop containing nucleotide triphosphate hydrolases"/>
    <property type="match status" value="1"/>
</dbReference>
<dbReference type="GO" id="GO:0006355">
    <property type="term" value="P:regulation of DNA-templated transcription"/>
    <property type="evidence" value="ECO:0007669"/>
    <property type="project" value="InterPro"/>
</dbReference>
<dbReference type="GO" id="GO:0043565">
    <property type="term" value="F:sequence-specific DNA binding"/>
    <property type="evidence" value="ECO:0007669"/>
    <property type="project" value="InterPro"/>
</dbReference>
<dbReference type="AlphaFoldDB" id="A0A017T1C1"/>
<dbReference type="SUPFAM" id="SSF52540">
    <property type="entry name" value="P-loop containing nucleoside triphosphate hydrolases"/>
    <property type="match status" value="1"/>
</dbReference>
<dbReference type="GO" id="GO:0005524">
    <property type="term" value="F:ATP binding"/>
    <property type="evidence" value="ECO:0007669"/>
    <property type="project" value="UniProtKB-KW"/>
</dbReference>
<dbReference type="Pfam" id="PF02954">
    <property type="entry name" value="HTH_8"/>
    <property type="match status" value="1"/>
</dbReference>
<dbReference type="InterPro" id="IPR001789">
    <property type="entry name" value="Sig_transdc_resp-reg_receiver"/>
</dbReference>
<gene>
    <name evidence="9" type="ORF">CAP_7137</name>
</gene>
<evidence type="ECO:0000259" key="7">
    <source>
        <dbReference type="PROSITE" id="PS50045"/>
    </source>
</evidence>
<comment type="caution">
    <text evidence="9">The sequence shown here is derived from an EMBL/GenBank/DDBJ whole genome shotgun (WGS) entry which is preliminary data.</text>
</comment>
<accession>A0A017T1C1</accession>
<keyword evidence="5" id="KW-0804">Transcription</keyword>
<dbReference type="InterPro" id="IPR027417">
    <property type="entry name" value="P-loop_NTPase"/>
</dbReference>
<evidence type="ECO:0000256" key="1">
    <source>
        <dbReference type="ARBA" id="ARBA00022741"/>
    </source>
</evidence>
<feature type="modified residue" description="4-aspartylphosphate" evidence="6">
    <location>
        <position position="57"/>
    </location>
</feature>
<dbReference type="InterPro" id="IPR002197">
    <property type="entry name" value="HTH_Fis"/>
</dbReference>
<dbReference type="InterPro" id="IPR009057">
    <property type="entry name" value="Homeodomain-like_sf"/>
</dbReference>
<dbReference type="InterPro" id="IPR025943">
    <property type="entry name" value="Sigma_54_int_dom_ATP-bd_2"/>
</dbReference>
<feature type="domain" description="Response regulatory" evidence="8">
    <location>
        <begin position="8"/>
        <end position="122"/>
    </location>
</feature>
<evidence type="ECO:0000259" key="8">
    <source>
        <dbReference type="PROSITE" id="PS50110"/>
    </source>
</evidence>
<sequence>MLSMPRGHVLVLDDERSILTTLQKALTLEGYTVDVAGGIAIADDKLQKRSYDIALFDVALPDGDGVDLLKRLRASGSDLPVIVMSGHATIDAAVRATRLGALDFLEKPISTDRLLLVLDNALRLVRAEAEAKILRAQTGKIGELIGDSRAMLDLRDQIARAAKATATVLVTGERGTGKELVARAIHLASKRAKGPLEKMNCAAVPSELIESELFGHEAGAFTGATKQRRGKFERASGGTLFLDEVGDMPLSMQAKLLRVLQEREIERVGGSETLKVDVRVVAATNRDLTAACQAGQFRPDLYDRLNVLPLALPPLRARREDIPLLARHFLALATEANDRPGMKLSDAGLTVLAGYSYPGNVRELRNVIERLVILTPDDTIDADDVRTCLGTPVTGSKISLFRPGVPYRVLSEEADRILIEEALAHYGGQMAGTARALGIERSHLYKKCRALGIRNADKGEGDDPPAG</sequence>
<evidence type="ECO:0000313" key="9">
    <source>
        <dbReference type="EMBL" id="EYF02366.1"/>
    </source>
</evidence>
<keyword evidence="6" id="KW-0597">Phosphoprotein</keyword>
<evidence type="ECO:0000256" key="6">
    <source>
        <dbReference type="PROSITE-ProRule" id="PRU00169"/>
    </source>
</evidence>
<evidence type="ECO:0000313" key="10">
    <source>
        <dbReference type="Proteomes" id="UP000019678"/>
    </source>
</evidence>
<dbReference type="PANTHER" id="PTHR32071">
    <property type="entry name" value="TRANSCRIPTIONAL REGULATORY PROTEIN"/>
    <property type="match status" value="1"/>
</dbReference>
<dbReference type="Gene3D" id="1.10.10.60">
    <property type="entry name" value="Homeodomain-like"/>
    <property type="match status" value="1"/>
</dbReference>
<evidence type="ECO:0000256" key="3">
    <source>
        <dbReference type="ARBA" id="ARBA00023015"/>
    </source>
</evidence>
<evidence type="ECO:0000256" key="4">
    <source>
        <dbReference type="ARBA" id="ARBA00023125"/>
    </source>
</evidence>
<dbReference type="InterPro" id="IPR025944">
    <property type="entry name" value="Sigma_54_int_dom_CS"/>
</dbReference>
<dbReference type="eggNOG" id="COG2204">
    <property type="taxonomic scope" value="Bacteria"/>
</dbReference>
<dbReference type="SUPFAM" id="SSF52172">
    <property type="entry name" value="CheY-like"/>
    <property type="match status" value="1"/>
</dbReference>
<dbReference type="SMART" id="SM00382">
    <property type="entry name" value="AAA"/>
    <property type="match status" value="1"/>
</dbReference>
<dbReference type="InterPro" id="IPR058031">
    <property type="entry name" value="AAA_lid_NorR"/>
</dbReference>